<keyword evidence="2" id="KW-1133">Transmembrane helix</keyword>
<keyword evidence="2" id="KW-0472">Membrane</keyword>
<reference evidence="5" key="1">
    <citation type="journal article" date="2019" name="Int. J. Syst. Evol. Microbiol.">
        <title>The Global Catalogue of Microorganisms (GCM) 10K type strain sequencing project: providing services to taxonomists for standard genome sequencing and annotation.</title>
        <authorList>
            <consortium name="The Broad Institute Genomics Platform"/>
            <consortium name="The Broad Institute Genome Sequencing Center for Infectious Disease"/>
            <person name="Wu L."/>
            <person name="Ma J."/>
        </authorList>
    </citation>
    <scope>NUCLEOTIDE SEQUENCE [LARGE SCALE GENOMIC DNA]</scope>
    <source>
        <strain evidence="5">JCM 16898</strain>
    </source>
</reference>
<organism evidence="4 5">
    <name type="scientific">Amycolatopsis ultiminotia</name>
    <dbReference type="NCBI Taxonomy" id="543629"/>
    <lineage>
        <taxon>Bacteria</taxon>
        <taxon>Bacillati</taxon>
        <taxon>Actinomycetota</taxon>
        <taxon>Actinomycetes</taxon>
        <taxon>Pseudonocardiales</taxon>
        <taxon>Pseudonocardiaceae</taxon>
        <taxon>Amycolatopsis</taxon>
    </lineage>
</organism>
<sequence>MLWNGSAAAAAVRREHGRPGGAVPGTGVTETAEETAPVRTRSRVRLHPVLVAVPIGCWFASTVLDLAARSHDPREFTTAATWLVGIGLLGAAVAGFAGFVDGLPIRPGTAAYRSLLVHLSLAMALILAYLVEYVLRLGTPPDRTVPVGVLVFALANAAALVATVVWGALVAHRLGDAEAS</sequence>
<comment type="caution">
    <text evidence="4">The sequence shown here is derived from an EMBL/GenBank/DDBJ whole genome shotgun (WGS) entry which is preliminary data.</text>
</comment>
<name>A0ABP6WGT7_9PSEU</name>
<gene>
    <name evidence="4" type="ORF">GCM10022222_37600</name>
</gene>
<evidence type="ECO:0000259" key="3">
    <source>
        <dbReference type="Pfam" id="PF09990"/>
    </source>
</evidence>
<evidence type="ECO:0000256" key="1">
    <source>
        <dbReference type="SAM" id="MobiDB-lite"/>
    </source>
</evidence>
<evidence type="ECO:0000313" key="4">
    <source>
        <dbReference type="EMBL" id="GAA3550554.1"/>
    </source>
</evidence>
<feature type="transmembrane region" description="Helical" evidence="2">
    <location>
        <begin position="49"/>
        <end position="68"/>
    </location>
</feature>
<accession>A0ABP6WGT7</accession>
<dbReference type="Proteomes" id="UP001500689">
    <property type="component" value="Unassembled WGS sequence"/>
</dbReference>
<feature type="transmembrane region" description="Helical" evidence="2">
    <location>
        <begin position="80"/>
        <end position="103"/>
    </location>
</feature>
<feature type="region of interest" description="Disordered" evidence="1">
    <location>
        <begin position="12"/>
        <end position="39"/>
    </location>
</feature>
<evidence type="ECO:0000313" key="5">
    <source>
        <dbReference type="Proteomes" id="UP001500689"/>
    </source>
</evidence>
<dbReference type="Pfam" id="PF09990">
    <property type="entry name" value="DUF2231"/>
    <property type="match status" value="1"/>
</dbReference>
<proteinExistence type="predicted"/>
<keyword evidence="5" id="KW-1185">Reference proteome</keyword>
<protein>
    <recommendedName>
        <fullName evidence="3">DUF2231 domain-containing protein</fullName>
    </recommendedName>
</protein>
<feature type="domain" description="DUF2231" evidence="3">
    <location>
        <begin position="46"/>
        <end position="174"/>
    </location>
</feature>
<feature type="compositionally biased region" description="Low complexity" evidence="1">
    <location>
        <begin position="25"/>
        <end position="39"/>
    </location>
</feature>
<dbReference type="InterPro" id="IPR019251">
    <property type="entry name" value="DUF2231_TM"/>
</dbReference>
<evidence type="ECO:0000256" key="2">
    <source>
        <dbReference type="SAM" id="Phobius"/>
    </source>
</evidence>
<keyword evidence="2" id="KW-0812">Transmembrane</keyword>
<feature type="transmembrane region" description="Helical" evidence="2">
    <location>
        <begin position="115"/>
        <end position="135"/>
    </location>
</feature>
<feature type="transmembrane region" description="Helical" evidence="2">
    <location>
        <begin position="147"/>
        <end position="171"/>
    </location>
</feature>
<dbReference type="EMBL" id="BAAAZN010000007">
    <property type="protein sequence ID" value="GAA3550554.1"/>
    <property type="molecule type" value="Genomic_DNA"/>
</dbReference>